<dbReference type="RefSeq" id="XP_049152709.1">
    <property type="nucleotide sequence ID" value="XM_049295562.1"/>
</dbReference>
<feature type="region of interest" description="Disordered" evidence="1">
    <location>
        <begin position="663"/>
        <end position="683"/>
    </location>
</feature>
<keyword evidence="2" id="KW-0812">Transmembrane</keyword>
<keyword evidence="2" id="KW-1133">Transmembrane helix</keyword>
<dbReference type="EMBL" id="CP019481">
    <property type="protein sequence ID" value="UQC91110.1"/>
    <property type="molecule type" value="Genomic_DNA"/>
</dbReference>
<keyword evidence="4" id="KW-1185">Reference proteome</keyword>
<evidence type="ECO:0000313" key="3">
    <source>
        <dbReference type="EMBL" id="UQC91110.1"/>
    </source>
</evidence>
<organism evidence="3 4">
    <name type="scientific">Colletotrichum lupini</name>
    <dbReference type="NCBI Taxonomy" id="145971"/>
    <lineage>
        <taxon>Eukaryota</taxon>
        <taxon>Fungi</taxon>
        <taxon>Dikarya</taxon>
        <taxon>Ascomycota</taxon>
        <taxon>Pezizomycotina</taxon>
        <taxon>Sordariomycetes</taxon>
        <taxon>Hypocreomycetidae</taxon>
        <taxon>Glomerellales</taxon>
        <taxon>Glomerellaceae</taxon>
        <taxon>Colletotrichum</taxon>
        <taxon>Colletotrichum acutatum species complex</taxon>
    </lineage>
</organism>
<evidence type="ECO:0000313" key="4">
    <source>
        <dbReference type="Proteomes" id="UP000830671"/>
    </source>
</evidence>
<dbReference type="Proteomes" id="UP000830671">
    <property type="component" value="Chromosome 9"/>
</dbReference>
<sequence length="956" mass="107346">MRLHVLSAQLQFLRPLPLEKRLRPGAPIPRASSFSLITYRTPASNTVAKIRDFKVKARNRGWMLRQKWKQVPTDHGGRMRPGNLDIITGSEHLERPKPLFTVACSTQIRVPNPHESNHNPPTRTTSILNAHSRHFRHRSSSAFISVDGLVVKFSVAIKQRRGAGATQKGTCAGLRRLEATWEGKGGGGMSCPVLLPVSAFGLLFCTTMTDPDTSFEPSVLHTYLPQILNRSEKLQTEIFFPPLRKVAISPGDYRGIKLVAHRLWPVPSLLQGFPARTYAYQLSTGISIQSLEENRPRGGGDQAGRKTPPQDMVQLVALWRYECKSMSLAIRQTQYGYFANHVIDVEMHKLEHHYDSSHKTYEILDSKDIIFQYEISWRYSYSITCYTLKHAEDSRCTCPQPARTLEASLTARDPYHDSSSNIGLSLKASALRSISYPVDWECLARKPDLSNIQLADSRPPNHSSSLKKKASPKRFALIHSSTSLAIHPPFQGNGIIVIAPGAWPPKQHPHQRIQSPAAKEWRYSPVGLNLLSFVPRACLHPATRTSRNTISTNQIPFIIGLCTASCPFPTRRDFRVCDSRNGAPGGLVPTTHTTPRRLGALKACKKFPMKCVVDLPRISMQPGRGAARRRPCLSHCAWWQRVFFSDIAAQDWIGTFAVQPESATHSHSHSHSHSHHAPRTRRTSVKRCVITHAVPNSPVNMEQKPVLDTTTIPFRWVSQPDITIWGVEVRTDFTSPCPLPPCVSLSSARPEIPETRLARGRSGRRGAPVGGESRNARPSELFIGRHHRWSPGTSEKERNCATIDKDYKAEAKPHVSRDRLPHHIPDQPSSTYPDPGVWGTSAGCGVWAWVLHFVLLVWPSVVHRWYLFRTRASFNDMPNRGCGIRILRTYTYVAACELRSPGFRLESHGAIVFPRKGSLQRMDIQTASPKPTYHNPHWLNPDPIPSDQSPHTYHQP</sequence>
<dbReference type="AlphaFoldDB" id="A0A9Q8T8U5"/>
<gene>
    <name evidence="3" type="ORF">CLUP02_16644</name>
</gene>
<dbReference type="KEGG" id="clup:CLUP02_16644"/>
<accession>A0A9Q8T8U5</accession>
<feature type="region of interest" description="Disordered" evidence="1">
    <location>
        <begin position="931"/>
        <end position="956"/>
    </location>
</feature>
<evidence type="ECO:0000256" key="2">
    <source>
        <dbReference type="SAM" id="Phobius"/>
    </source>
</evidence>
<feature type="transmembrane region" description="Helical" evidence="2">
    <location>
        <begin position="846"/>
        <end position="867"/>
    </location>
</feature>
<feature type="region of interest" description="Disordered" evidence="1">
    <location>
        <begin position="756"/>
        <end position="777"/>
    </location>
</feature>
<evidence type="ECO:0000256" key="1">
    <source>
        <dbReference type="SAM" id="MobiDB-lite"/>
    </source>
</evidence>
<proteinExistence type="predicted"/>
<reference evidence="3" key="1">
    <citation type="journal article" date="2021" name="Mol. Plant Microbe Interact.">
        <title>Complete Genome Sequence of the Plant-Pathogenic Fungus Colletotrichum lupini.</title>
        <authorList>
            <person name="Baroncelli R."/>
            <person name="Pensec F."/>
            <person name="Da Lio D."/>
            <person name="Boufleur T."/>
            <person name="Vicente I."/>
            <person name="Sarrocco S."/>
            <person name="Picot A."/>
            <person name="Baraldi E."/>
            <person name="Sukno S."/>
            <person name="Thon M."/>
            <person name="Le Floch G."/>
        </authorList>
    </citation>
    <scope>NUCLEOTIDE SEQUENCE</scope>
    <source>
        <strain evidence="3">IMI 504893</strain>
    </source>
</reference>
<keyword evidence="2" id="KW-0472">Membrane</keyword>
<protein>
    <submittedName>
        <fullName evidence="3">Uncharacterized protein</fullName>
    </submittedName>
</protein>
<feature type="compositionally biased region" description="Polar residues" evidence="1">
    <location>
        <begin position="946"/>
        <end position="956"/>
    </location>
</feature>
<dbReference type="GeneID" id="73350572"/>
<name>A0A9Q8T8U5_9PEZI</name>
<feature type="compositionally biased region" description="Basic residues" evidence="1">
    <location>
        <begin position="666"/>
        <end position="683"/>
    </location>
</feature>